<keyword evidence="2" id="KW-1185">Reference proteome</keyword>
<accession>A0AAN6PUK7</accession>
<feature type="non-terminal residue" evidence="1">
    <location>
        <position position="1"/>
    </location>
</feature>
<name>A0AAN6PUK7_9PEZI</name>
<evidence type="ECO:0000313" key="1">
    <source>
        <dbReference type="EMBL" id="KAK4095902.1"/>
    </source>
</evidence>
<reference evidence="1" key="2">
    <citation type="submission" date="2023-05" db="EMBL/GenBank/DDBJ databases">
        <authorList>
            <consortium name="Lawrence Berkeley National Laboratory"/>
            <person name="Steindorff A."/>
            <person name="Hensen N."/>
            <person name="Bonometti L."/>
            <person name="Westerberg I."/>
            <person name="Brannstrom I.O."/>
            <person name="Guillou S."/>
            <person name="Cros-Aarteil S."/>
            <person name="Calhoun S."/>
            <person name="Haridas S."/>
            <person name="Kuo A."/>
            <person name="Mondo S."/>
            <person name="Pangilinan J."/>
            <person name="Riley R."/>
            <person name="Labutti K."/>
            <person name="Andreopoulos B."/>
            <person name="Lipzen A."/>
            <person name="Chen C."/>
            <person name="Yanf M."/>
            <person name="Daum C."/>
            <person name="Ng V."/>
            <person name="Clum A."/>
            <person name="Ohm R."/>
            <person name="Martin F."/>
            <person name="Silar P."/>
            <person name="Natvig D."/>
            <person name="Lalanne C."/>
            <person name="Gautier V."/>
            <person name="Ament-Velasquez S.L."/>
            <person name="Kruys A."/>
            <person name="Hutchinson M.I."/>
            <person name="Powell A.J."/>
            <person name="Barry K."/>
            <person name="Miller A.N."/>
            <person name="Grigoriev I.V."/>
            <person name="Debuchy R."/>
            <person name="Gladieux P."/>
            <person name="Thoren M.H."/>
            <person name="Johannesson H."/>
        </authorList>
    </citation>
    <scope>NUCLEOTIDE SEQUENCE</scope>
    <source>
        <strain evidence="1">CBS 757.83</strain>
    </source>
</reference>
<dbReference type="AlphaFoldDB" id="A0AAN6PUK7"/>
<reference evidence="1" key="1">
    <citation type="journal article" date="2023" name="Mol. Phylogenet. Evol.">
        <title>Genome-scale phylogeny and comparative genomics of the fungal order Sordariales.</title>
        <authorList>
            <person name="Hensen N."/>
            <person name="Bonometti L."/>
            <person name="Westerberg I."/>
            <person name="Brannstrom I.O."/>
            <person name="Guillou S."/>
            <person name="Cros-Aarteil S."/>
            <person name="Calhoun S."/>
            <person name="Haridas S."/>
            <person name="Kuo A."/>
            <person name="Mondo S."/>
            <person name="Pangilinan J."/>
            <person name="Riley R."/>
            <person name="LaButti K."/>
            <person name="Andreopoulos B."/>
            <person name="Lipzen A."/>
            <person name="Chen C."/>
            <person name="Yan M."/>
            <person name="Daum C."/>
            <person name="Ng V."/>
            <person name="Clum A."/>
            <person name="Steindorff A."/>
            <person name="Ohm R.A."/>
            <person name="Martin F."/>
            <person name="Silar P."/>
            <person name="Natvig D.O."/>
            <person name="Lalanne C."/>
            <person name="Gautier V."/>
            <person name="Ament-Velasquez S.L."/>
            <person name="Kruys A."/>
            <person name="Hutchinson M.I."/>
            <person name="Powell A.J."/>
            <person name="Barry K."/>
            <person name="Miller A.N."/>
            <person name="Grigoriev I.V."/>
            <person name="Debuchy R."/>
            <person name="Gladieux P."/>
            <person name="Hiltunen Thoren M."/>
            <person name="Johannesson H."/>
        </authorList>
    </citation>
    <scope>NUCLEOTIDE SEQUENCE</scope>
    <source>
        <strain evidence="1">CBS 757.83</strain>
    </source>
</reference>
<proteinExistence type="predicted"/>
<dbReference type="EMBL" id="MU863763">
    <property type="protein sequence ID" value="KAK4095902.1"/>
    <property type="molecule type" value="Genomic_DNA"/>
</dbReference>
<gene>
    <name evidence="1" type="ORF">N658DRAFT_437242</name>
</gene>
<protein>
    <submittedName>
        <fullName evidence="1">Uncharacterized protein</fullName>
    </submittedName>
</protein>
<evidence type="ECO:0000313" key="2">
    <source>
        <dbReference type="Proteomes" id="UP001305647"/>
    </source>
</evidence>
<comment type="caution">
    <text evidence="1">The sequence shown here is derived from an EMBL/GenBank/DDBJ whole genome shotgun (WGS) entry which is preliminary data.</text>
</comment>
<dbReference type="Proteomes" id="UP001305647">
    <property type="component" value="Unassembled WGS sequence"/>
</dbReference>
<sequence length="154" mass="17175">ILPYTTTASQTVKNDPNVLDECVACLRMYTNLYQCQHIAQTGRIGDKVRDCVYIPGYDGLYTYLDACRPCLPFTGTDDFLGNFGRMMNMLYEVCRAPAGNITSDGFNLCTSDAKYKDCMTLKDSSQGETWVSLRGLSDGRYDSNRTQLLNLAAV</sequence>
<organism evidence="1 2">
    <name type="scientific">Parathielavia hyrcaniae</name>
    <dbReference type="NCBI Taxonomy" id="113614"/>
    <lineage>
        <taxon>Eukaryota</taxon>
        <taxon>Fungi</taxon>
        <taxon>Dikarya</taxon>
        <taxon>Ascomycota</taxon>
        <taxon>Pezizomycotina</taxon>
        <taxon>Sordariomycetes</taxon>
        <taxon>Sordariomycetidae</taxon>
        <taxon>Sordariales</taxon>
        <taxon>Chaetomiaceae</taxon>
        <taxon>Parathielavia</taxon>
    </lineage>
</organism>